<evidence type="ECO:0000313" key="2">
    <source>
        <dbReference type="Proteomes" id="UP001302812"/>
    </source>
</evidence>
<gene>
    <name evidence="1" type="ORF">N656DRAFT_720932</name>
</gene>
<dbReference type="RefSeq" id="XP_064664589.1">
    <property type="nucleotide sequence ID" value="XM_064812476.1"/>
</dbReference>
<dbReference type="GeneID" id="89936601"/>
<feature type="non-terminal residue" evidence="1">
    <location>
        <position position="307"/>
    </location>
</feature>
<comment type="caution">
    <text evidence="1">The sequence shown here is derived from an EMBL/GenBank/DDBJ whole genome shotgun (WGS) entry which is preliminary data.</text>
</comment>
<name>A0AAN6QBA5_9PEZI</name>
<reference evidence="1" key="2">
    <citation type="submission" date="2023-05" db="EMBL/GenBank/DDBJ databases">
        <authorList>
            <consortium name="Lawrence Berkeley National Laboratory"/>
            <person name="Steindorff A."/>
            <person name="Hensen N."/>
            <person name="Bonometti L."/>
            <person name="Westerberg I."/>
            <person name="Brannstrom I.O."/>
            <person name="Guillou S."/>
            <person name="Cros-Aarteil S."/>
            <person name="Calhoun S."/>
            <person name="Haridas S."/>
            <person name="Kuo A."/>
            <person name="Mondo S."/>
            <person name="Pangilinan J."/>
            <person name="Riley R."/>
            <person name="Labutti K."/>
            <person name="Andreopoulos B."/>
            <person name="Lipzen A."/>
            <person name="Chen C."/>
            <person name="Yanf M."/>
            <person name="Daum C."/>
            <person name="Ng V."/>
            <person name="Clum A."/>
            <person name="Ohm R."/>
            <person name="Martin F."/>
            <person name="Silar P."/>
            <person name="Natvig D."/>
            <person name="Lalanne C."/>
            <person name="Gautier V."/>
            <person name="Ament-Velasquez S.L."/>
            <person name="Kruys A."/>
            <person name="Hutchinson M.I."/>
            <person name="Powell A.J."/>
            <person name="Barry K."/>
            <person name="Miller A.N."/>
            <person name="Grigoriev I.V."/>
            <person name="Debuchy R."/>
            <person name="Gladieux P."/>
            <person name="Thoren M.H."/>
            <person name="Johannesson H."/>
        </authorList>
    </citation>
    <scope>NUCLEOTIDE SEQUENCE</scope>
    <source>
        <strain evidence="1">CBS 508.74</strain>
    </source>
</reference>
<evidence type="ECO:0000313" key="1">
    <source>
        <dbReference type="EMBL" id="KAK4107019.1"/>
    </source>
</evidence>
<protein>
    <submittedName>
        <fullName evidence="1">Uncharacterized protein</fullName>
    </submittedName>
</protein>
<sequence>MATTAADTDAFNDFDVQLLEEPDESELGAVPKFEIIGADTGRLGLSELNNALILDADIGSKSHILQCRIAHVCHGTLEPNGDPATLLVMLFVFQPKGQTKRFKQVEVTLNFMPGSEDTVAPEVLRMSPVGEYALFPSEQEVEISHVFSPSLEATVGLAKGTLGYQLEHKTSRKIKDHGTIFGVARGSREVFWGLYENESTDSGIPSMFQGAILLKREKKLNSQYGQQFSLKLTISGRVNRKAEAEEISKNMFGTKRRGEDVLFDPKAGSSGRSIVKDPARLEDEDIEGFKKLVTIREWRDGTGQEAG</sequence>
<reference evidence="1" key="1">
    <citation type="journal article" date="2023" name="Mol. Phylogenet. Evol.">
        <title>Genome-scale phylogeny and comparative genomics of the fungal order Sordariales.</title>
        <authorList>
            <person name="Hensen N."/>
            <person name="Bonometti L."/>
            <person name="Westerberg I."/>
            <person name="Brannstrom I.O."/>
            <person name="Guillou S."/>
            <person name="Cros-Aarteil S."/>
            <person name="Calhoun S."/>
            <person name="Haridas S."/>
            <person name="Kuo A."/>
            <person name="Mondo S."/>
            <person name="Pangilinan J."/>
            <person name="Riley R."/>
            <person name="LaButti K."/>
            <person name="Andreopoulos B."/>
            <person name="Lipzen A."/>
            <person name="Chen C."/>
            <person name="Yan M."/>
            <person name="Daum C."/>
            <person name="Ng V."/>
            <person name="Clum A."/>
            <person name="Steindorff A."/>
            <person name="Ohm R.A."/>
            <person name="Martin F."/>
            <person name="Silar P."/>
            <person name="Natvig D.O."/>
            <person name="Lalanne C."/>
            <person name="Gautier V."/>
            <person name="Ament-Velasquez S.L."/>
            <person name="Kruys A."/>
            <person name="Hutchinson M.I."/>
            <person name="Powell A.J."/>
            <person name="Barry K."/>
            <person name="Miller A.N."/>
            <person name="Grigoriev I.V."/>
            <person name="Debuchy R."/>
            <person name="Gladieux P."/>
            <person name="Hiltunen Thoren M."/>
            <person name="Johannesson H."/>
        </authorList>
    </citation>
    <scope>NUCLEOTIDE SEQUENCE</scope>
    <source>
        <strain evidence="1">CBS 508.74</strain>
    </source>
</reference>
<dbReference type="AlphaFoldDB" id="A0AAN6QBA5"/>
<keyword evidence="2" id="KW-1185">Reference proteome</keyword>
<organism evidence="1 2">
    <name type="scientific">Canariomyces notabilis</name>
    <dbReference type="NCBI Taxonomy" id="2074819"/>
    <lineage>
        <taxon>Eukaryota</taxon>
        <taxon>Fungi</taxon>
        <taxon>Dikarya</taxon>
        <taxon>Ascomycota</taxon>
        <taxon>Pezizomycotina</taxon>
        <taxon>Sordariomycetes</taxon>
        <taxon>Sordariomycetidae</taxon>
        <taxon>Sordariales</taxon>
        <taxon>Chaetomiaceae</taxon>
        <taxon>Canariomyces</taxon>
    </lineage>
</organism>
<accession>A0AAN6QBA5</accession>
<proteinExistence type="predicted"/>
<dbReference type="EMBL" id="MU853387">
    <property type="protein sequence ID" value="KAK4107019.1"/>
    <property type="molecule type" value="Genomic_DNA"/>
</dbReference>
<dbReference type="Proteomes" id="UP001302812">
    <property type="component" value="Unassembled WGS sequence"/>
</dbReference>